<keyword evidence="4" id="KW-1185">Reference proteome</keyword>
<dbReference type="Pfam" id="PF18167">
    <property type="entry name" value="Sa_NUDIX"/>
    <property type="match status" value="1"/>
</dbReference>
<evidence type="ECO:0000256" key="1">
    <source>
        <dbReference type="SAM" id="Phobius"/>
    </source>
</evidence>
<dbReference type="PROSITE" id="PS51257">
    <property type="entry name" value="PROKAR_LIPOPROTEIN"/>
    <property type="match status" value="1"/>
</dbReference>
<keyword evidence="1" id="KW-0812">Transmembrane</keyword>
<accession>A0A841MS13</accession>
<evidence type="ECO:0000259" key="2">
    <source>
        <dbReference type="Pfam" id="PF18167"/>
    </source>
</evidence>
<protein>
    <recommendedName>
        <fullName evidence="2">CD-NTase-associated protein 16 NUDIX domain-containing protein</fullName>
    </recommendedName>
</protein>
<keyword evidence="1" id="KW-1133">Transmembrane helix</keyword>
<sequence>MKGKVSLVIGLLGFLSCFFLAGDEPKGTVFKISLGLVVGGMVEFCVFLLENRKKWRLFKTLIIKRNQPVRVTVAYLFRIEVNGRYLLIKRHKNDNPGYQPVGGAYKYLKEENRELFDRLGVEPCNHVPRDEDTENDLRIIVKRRKNLIDFLKWFESRKNREMDPTREFREELIDANILPGDIFKHIKYVFIGKHIEGVLKSPAYPIDELRYADIFELRTENDAQKQSINALISKRDEVYFATPNEIRNGSTINGERILPHTFKILPK</sequence>
<feature type="transmembrane region" description="Helical" evidence="1">
    <location>
        <begin position="32"/>
        <end position="49"/>
    </location>
</feature>
<feature type="domain" description="CD-NTase-associated protein 16 NUDIX" evidence="2">
    <location>
        <begin position="69"/>
        <end position="265"/>
    </location>
</feature>
<keyword evidence="1" id="KW-0472">Membrane</keyword>
<dbReference type="InterPro" id="IPR040829">
    <property type="entry name" value="Cap16_NUDIX"/>
</dbReference>
<organism evidence="3 4">
    <name type="scientific">Algoriphagus iocasae</name>
    <dbReference type="NCBI Taxonomy" id="1836499"/>
    <lineage>
        <taxon>Bacteria</taxon>
        <taxon>Pseudomonadati</taxon>
        <taxon>Bacteroidota</taxon>
        <taxon>Cytophagia</taxon>
        <taxon>Cytophagales</taxon>
        <taxon>Cyclobacteriaceae</taxon>
        <taxon>Algoriphagus</taxon>
    </lineage>
</organism>
<reference evidence="3 4" key="1">
    <citation type="submission" date="2020-08" db="EMBL/GenBank/DDBJ databases">
        <title>Genomic Encyclopedia of Type Strains, Phase IV (KMG-IV): sequencing the most valuable type-strain genomes for metagenomic binning, comparative biology and taxonomic classification.</title>
        <authorList>
            <person name="Goeker M."/>
        </authorList>
    </citation>
    <scope>NUCLEOTIDE SEQUENCE [LARGE SCALE GENOMIC DNA]</scope>
    <source>
        <strain evidence="3 4">DSM 102044</strain>
    </source>
</reference>
<gene>
    <name evidence="3" type="ORF">FHS59_001023</name>
</gene>
<comment type="caution">
    <text evidence="3">The sequence shown here is derived from an EMBL/GenBank/DDBJ whole genome shotgun (WGS) entry which is preliminary data.</text>
</comment>
<dbReference type="Proteomes" id="UP000588604">
    <property type="component" value="Unassembled WGS sequence"/>
</dbReference>
<name>A0A841MS13_9BACT</name>
<evidence type="ECO:0000313" key="4">
    <source>
        <dbReference type="Proteomes" id="UP000588604"/>
    </source>
</evidence>
<dbReference type="EMBL" id="JACIJO010000001">
    <property type="protein sequence ID" value="MBB6325408.1"/>
    <property type="molecule type" value="Genomic_DNA"/>
</dbReference>
<evidence type="ECO:0000313" key="3">
    <source>
        <dbReference type="EMBL" id="MBB6325408.1"/>
    </source>
</evidence>
<dbReference type="AlphaFoldDB" id="A0A841MS13"/>
<proteinExistence type="predicted"/>
<dbReference type="RefSeq" id="WP_015266966.1">
    <property type="nucleotide sequence ID" value="NZ_JACIJO010000001.1"/>
</dbReference>